<gene>
    <name evidence="1" type="ORF">PNOK_0827800</name>
</gene>
<evidence type="ECO:0000313" key="2">
    <source>
        <dbReference type="Proteomes" id="UP000217199"/>
    </source>
</evidence>
<dbReference type="AlphaFoldDB" id="A0A286UAQ9"/>
<proteinExistence type="predicted"/>
<reference evidence="1 2" key="1">
    <citation type="journal article" date="2017" name="Mol. Ecol.">
        <title>Comparative and population genomic landscape of Phellinus noxius: A hypervariable fungus causing root rot in trees.</title>
        <authorList>
            <person name="Chung C.L."/>
            <person name="Lee T.J."/>
            <person name="Akiba M."/>
            <person name="Lee H.H."/>
            <person name="Kuo T.H."/>
            <person name="Liu D."/>
            <person name="Ke H.M."/>
            <person name="Yokoi T."/>
            <person name="Roa M.B."/>
            <person name="Lu M.J."/>
            <person name="Chang Y.Y."/>
            <person name="Ann P.J."/>
            <person name="Tsai J.N."/>
            <person name="Chen C.Y."/>
            <person name="Tzean S.S."/>
            <person name="Ota Y."/>
            <person name="Hattori T."/>
            <person name="Sahashi N."/>
            <person name="Liou R.F."/>
            <person name="Kikuchi T."/>
            <person name="Tsai I.J."/>
        </authorList>
    </citation>
    <scope>NUCLEOTIDE SEQUENCE [LARGE SCALE GENOMIC DNA]</scope>
    <source>
        <strain evidence="1 2">FFPRI411160</strain>
    </source>
</reference>
<dbReference type="InParanoid" id="A0A286UAQ9"/>
<evidence type="ECO:0000313" key="1">
    <source>
        <dbReference type="EMBL" id="PAV16658.1"/>
    </source>
</evidence>
<sequence>MLALALRVGIKNMRQNGGIEMSDSLFNLLVRDCISHFVVIFSLCLLNQLLWFLAGPEFFELPSSMSMATGSALSQHLLINIRIQASKRERMETEFSFGGIQFQSGPGFDEDVHDRSFDDIHSVTATAD</sequence>
<dbReference type="OrthoDB" id="3256800at2759"/>
<accession>A0A286UAQ9</accession>
<organism evidence="1 2">
    <name type="scientific">Pyrrhoderma noxium</name>
    <dbReference type="NCBI Taxonomy" id="2282107"/>
    <lineage>
        <taxon>Eukaryota</taxon>
        <taxon>Fungi</taxon>
        <taxon>Dikarya</taxon>
        <taxon>Basidiomycota</taxon>
        <taxon>Agaricomycotina</taxon>
        <taxon>Agaricomycetes</taxon>
        <taxon>Hymenochaetales</taxon>
        <taxon>Hymenochaetaceae</taxon>
        <taxon>Pyrrhoderma</taxon>
    </lineage>
</organism>
<comment type="caution">
    <text evidence="1">The sequence shown here is derived from an EMBL/GenBank/DDBJ whole genome shotgun (WGS) entry which is preliminary data.</text>
</comment>
<dbReference type="Proteomes" id="UP000217199">
    <property type="component" value="Unassembled WGS sequence"/>
</dbReference>
<name>A0A286UAQ9_9AGAM</name>
<protein>
    <submittedName>
        <fullName evidence="1">Uncharacterized protein</fullName>
    </submittedName>
</protein>
<keyword evidence="2" id="KW-1185">Reference proteome</keyword>
<dbReference type="EMBL" id="NBII01000008">
    <property type="protein sequence ID" value="PAV16658.1"/>
    <property type="molecule type" value="Genomic_DNA"/>
</dbReference>